<organism evidence="1 2">
    <name type="scientific">Bacillus wiedmannii</name>
    <dbReference type="NCBI Taxonomy" id="1890302"/>
    <lineage>
        <taxon>Bacteria</taxon>
        <taxon>Bacillati</taxon>
        <taxon>Bacillota</taxon>
        <taxon>Bacilli</taxon>
        <taxon>Bacillales</taxon>
        <taxon>Bacillaceae</taxon>
        <taxon>Bacillus</taxon>
        <taxon>Bacillus cereus group</taxon>
    </lineage>
</organism>
<dbReference type="Proteomes" id="UP001178303">
    <property type="component" value="Chromosome"/>
</dbReference>
<evidence type="ECO:0000313" key="1">
    <source>
        <dbReference type="EMBL" id="WHY27633.1"/>
    </source>
</evidence>
<gene>
    <name evidence="1" type="ORF">QNH45_19325</name>
</gene>
<dbReference type="AlphaFoldDB" id="A0AA95LP86"/>
<reference evidence="1" key="1">
    <citation type="submission" date="2023-05" db="EMBL/GenBank/DDBJ databases">
        <title>Comparative genomics of Bacillaceae isolates and their secondary metabolite potential.</title>
        <authorList>
            <person name="Song L."/>
            <person name="Nielsen L.J."/>
            <person name="Mohite O."/>
            <person name="Xu X."/>
            <person name="Weber T."/>
            <person name="Kovacs A.T."/>
        </authorList>
    </citation>
    <scope>NUCLEOTIDE SEQUENCE</scope>
    <source>
        <strain evidence="1">LN15</strain>
    </source>
</reference>
<dbReference type="RefSeq" id="WP_283882308.1">
    <property type="nucleotide sequence ID" value="NZ_CP126099.1"/>
</dbReference>
<protein>
    <submittedName>
        <fullName evidence="1">Phage head closure protein</fullName>
    </submittedName>
</protein>
<dbReference type="Gene3D" id="2.40.10.270">
    <property type="entry name" value="Bacteriophage SPP1 head-tail adaptor protein"/>
    <property type="match status" value="1"/>
</dbReference>
<dbReference type="InterPro" id="IPR008767">
    <property type="entry name" value="Phage_SPP1_head-tail_adaptor"/>
</dbReference>
<accession>A0AA95LP86</accession>
<name>A0AA95LP86_9BACI</name>
<dbReference type="InterPro" id="IPR038666">
    <property type="entry name" value="SSP1_head-tail_sf"/>
</dbReference>
<dbReference type="NCBIfam" id="TIGR01563">
    <property type="entry name" value="gp16_SPP1"/>
    <property type="match status" value="1"/>
</dbReference>
<dbReference type="Pfam" id="PF05521">
    <property type="entry name" value="Phage_HCP"/>
    <property type="match status" value="1"/>
</dbReference>
<dbReference type="EMBL" id="CP126099">
    <property type="protein sequence ID" value="WHY27633.1"/>
    <property type="molecule type" value="Genomic_DNA"/>
</dbReference>
<proteinExistence type="predicted"/>
<sequence>MRPFQYKKPLNTGDCRNRIIIEQPEVIKDELNQEVETGNWQEVKKAWAMIKTVKGSEYIEASASQSTRIYRFVIPYTTGITELMRIKMRSRIFDIIEPPMNDDEMYQTLTIIAKEHVSYERFCERSC</sequence>
<evidence type="ECO:0000313" key="2">
    <source>
        <dbReference type="Proteomes" id="UP001178303"/>
    </source>
</evidence>